<evidence type="ECO:0000259" key="11">
    <source>
        <dbReference type="PROSITE" id="PS50862"/>
    </source>
</evidence>
<dbReference type="InterPro" id="IPR006195">
    <property type="entry name" value="aa-tRNA-synth_II"/>
</dbReference>
<comment type="caution">
    <text evidence="12">The sequence shown here is derived from an EMBL/GenBank/DDBJ whole genome shotgun (WGS) entry which is preliminary data.</text>
</comment>
<comment type="subunit">
    <text evidence="5">Homodimer.</text>
</comment>
<dbReference type="GO" id="GO:0016757">
    <property type="term" value="F:glycosyltransferase activity"/>
    <property type="evidence" value="ECO:0007669"/>
    <property type="project" value="UniProtKB-KW"/>
</dbReference>
<evidence type="ECO:0000256" key="8">
    <source>
        <dbReference type="ARBA" id="ARBA00025246"/>
    </source>
</evidence>
<feature type="domain" description="Aminoacyl-transfer RNA synthetases class-II family profile" evidence="11">
    <location>
        <begin position="36"/>
        <end position="290"/>
    </location>
</feature>
<evidence type="ECO:0000256" key="2">
    <source>
        <dbReference type="ARBA" id="ARBA00004667"/>
    </source>
</evidence>
<evidence type="ECO:0000256" key="5">
    <source>
        <dbReference type="ARBA" id="ARBA00011738"/>
    </source>
</evidence>
<evidence type="ECO:0000313" key="12">
    <source>
        <dbReference type="EMBL" id="KYO49760.1"/>
    </source>
</evidence>
<proteinExistence type="inferred from homology"/>
<dbReference type="EMBL" id="LPZR01000217">
    <property type="protein sequence ID" value="KYO49760.1"/>
    <property type="molecule type" value="Genomic_DNA"/>
</dbReference>
<evidence type="ECO:0000256" key="4">
    <source>
        <dbReference type="ARBA" id="ARBA00011496"/>
    </source>
</evidence>
<keyword evidence="9" id="KW-0368">Histidine biosynthesis</keyword>
<dbReference type="UniPathway" id="UPA00031">
    <property type="reaction ID" value="UER00006"/>
</dbReference>
<dbReference type="GeneID" id="97242666"/>
<dbReference type="HAMAP" id="MF_00125">
    <property type="entry name" value="HisZ"/>
    <property type="match status" value="1"/>
</dbReference>
<dbReference type="InterPro" id="IPR004517">
    <property type="entry name" value="HisZ"/>
</dbReference>
<evidence type="ECO:0000256" key="9">
    <source>
        <dbReference type="HAMAP-Rule" id="MF_00125"/>
    </source>
</evidence>
<dbReference type="OrthoDB" id="9769617at2"/>
<reference evidence="12 13" key="1">
    <citation type="submission" date="2015-12" db="EMBL/GenBank/DDBJ databases">
        <title>Genome sequence of Tistrella mobilis MCCC 1A02139.</title>
        <authorList>
            <person name="Lu L."/>
            <person name="Lai Q."/>
            <person name="Shao Z."/>
            <person name="Qian P."/>
        </authorList>
    </citation>
    <scope>NUCLEOTIDE SEQUENCE [LARGE SCALE GENOMIC DNA]</scope>
    <source>
        <strain evidence="12 13">MCCC 1A02139</strain>
    </source>
</reference>
<dbReference type="GO" id="GO:0000105">
    <property type="term" value="P:L-histidine biosynthetic process"/>
    <property type="evidence" value="ECO:0007669"/>
    <property type="project" value="UniProtKB-UniRule"/>
</dbReference>
<comment type="subcellular location">
    <subcellularLocation>
        <location evidence="1 9">Cytoplasm</location>
    </subcellularLocation>
</comment>
<dbReference type="Proteomes" id="UP000075787">
    <property type="component" value="Unassembled WGS sequence"/>
</dbReference>
<feature type="binding site" evidence="10">
    <location>
        <position position="128"/>
    </location>
    <ligand>
        <name>L-histidine</name>
        <dbReference type="ChEBI" id="CHEBI:57595"/>
    </ligand>
</feature>
<comment type="function">
    <text evidence="8 9">Required for the first step of histidine biosynthesis. May allow the feedback regulation of ATP phosphoribosyltransferase activity by histidine.</text>
</comment>
<dbReference type="Gene3D" id="3.30.930.10">
    <property type="entry name" value="Bira Bifunctional Protein, Domain 2"/>
    <property type="match status" value="1"/>
</dbReference>
<dbReference type="AlphaFoldDB" id="A0A161PQM1"/>
<feature type="binding site" evidence="10">
    <location>
        <position position="132"/>
    </location>
    <ligand>
        <name>L-histidine</name>
        <dbReference type="ChEBI" id="CHEBI:57595"/>
    </ligand>
</feature>
<dbReference type="PIRSF" id="PIRSF001549">
    <property type="entry name" value="His-tRNA_synth"/>
    <property type="match status" value="1"/>
</dbReference>
<feature type="binding site" evidence="10">
    <location>
        <position position="268"/>
    </location>
    <ligand>
        <name>L-histidine</name>
        <dbReference type="ChEBI" id="CHEBI:57595"/>
    </ligand>
</feature>
<accession>A0A161PQM1</accession>
<evidence type="ECO:0000256" key="7">
    <source>
        <dbReference type="ARBA" id="ARBA00022490"/>
    </source>
</evidence>
<evidence type="ECO:0000313" key="13">
    <source>
        <dbReference type="Proteomes" id="UP000075787"/>
    </source>
</evidence>
<keyword evidence="7 9" id="KW-0963">Cytoplasm</keyword>
<name>A0A161PQM1_9PROT</name>
<evidence type="ECO:0000256" key="1">
    <source>
        <dbReference type="ARBA" id="ARBA00004496"/>
    </source>
</evidence>
<dbReference type="GO" id="GO:0006427">
    <property type="term" value="P:histidyl-tRNA aminoacylation"/>
    <property type="evidence" value="ECO:0007669"/>
    <property type="project" value="TreeGrafter"/>
</dbReference>
<dbReference type="GO" id="GO:0004821">
    <property type="term" value="F:histidine-tRNA ligase activity"/>
    <property type="evidence" value="ECO:0007669"/>
    <property type="project" value="TreeGrafter"/>
</dbReference>
<dbReference type="SUPFAM" id="SSF55681">
    <property type="entry name" value="Class II aaRS and biotin synthetases"/>
    <property type="match status" value="1"/>
</dbReference>
<comment type="subunit">
    <text evidence="4 9">Heteromultimer composed of HisG and HisZ subunits.</text>
</comment>
<keyword evidence="9" id="KW-0028">Amino-acid biosynthesis</keyword>
<dbReference type="PANTHER" id="PTHR43707:SF1">
    <property type="entry name" value="HISTIDINE--TRNA LIGASE, MITOCHONDRIAL-RELATED"/>
    <property type="match status" value="1"/>
</dbReference>
<evidence type="ECO:0000256" key="10">
    <source>
        <dbReference type="PIRSR" id="PIRSR001549-1"/>
    </source>
</evidence>
<dbReference type="InterPro" id="IPR045864">
    <property type="entry name" value="aa-tRNA-synth_II/BPL/LPL"/>
</dbReference>
<keyword evidence="12" id="KW-0808">Transferase</keyword>
<dbReference type="InterPro" id="IPR041715">
    <property type="entry name" value="HisRS-like_core"/>
</dbReference>
<dbReference type="PROSITE" id="PS50862">
    <property type="entry name" value="AA_TRNA_LIGASE_II"/>
    <property type="match status" value="1"/>
</dbReference>
<comment type="similarity">
    <text evidence="3 9">Belongs to the class-II aminoacyl-tRNA synthetase family. HisZ subfamily.</text>
</comment>
<comment type="pathway">
    <text evidence="2 9">Amino-acid biosynthesis; L-histidine biosynthesis; L-histidine from 5-phospho-alpha-D-ribose 1-diphosphate: step 1/9.</text>
</comment>
<dbReference type="Pfam" id="PF13393">
    <property type="entry name" value="tRNA-synt_His"/>
    <property type="match status" value="1"/>
</dbReference>
<dbReference type="GO" id="GO:0005737">
    <property type="term" value="C:cytoplasm"/>
    <property type="evidence" value="ECO:0007669"/>
    <property type="project" value="UniProtKB-SubCell"/>
</dbReference>
<evidence type="ECO:0000256" key="3">
    <source>
        <dbReference type="ARBA" id="ARBA00005539"/>
    </source>
</evidence>
<keyword evidence="12" id="KW-0328">Glycosyltransferase</keyword>
<dbReference type="PANTHER" id="PTHR43707">
    <property type="entry name" value="HISTIDYL-TRNA SYNTHETASE"/>
    <property type="match status" value="1"/>
</dbReference>
<dbReference type="RefSeq" id="WP_062769705.1">
    <property type="nucleotide sequence ID" value="NZ_CP121027.1"/>
</dbReference>
<feature type="binding site" evidence="10">
    <location>
        <begin position="84"/>
        <end position="86"/>
    </location>
    <ligand>
        <name>L-histidine</name>
        <dbReference type="ChEBI" id="CHEBI:57595"/>
    </ligand>
</feature>
<protein>
    <recommendedName>
        <fullName evidence="6 9">ATP phosphoribosyltransferase regulatory subunit</fullName>
    </recommendedName>
</protein>
<sequence length="391" mass="41302">MIDDRQRALLPNGLQDLLPPDAAFEAQTIERLMAHFAAEGYARVKPPLVEFEDSLLTGPGRLLAAQIFRVMDPVSQRMMGVRADMTPQLARIAATRLAHAARPLRLSYAGQVLRVRGGMLRPERQFAQVGIELIGAPEPTADAEVVRLAAEALTGIGVKGLTIDLNLPTMVDVVAEAFGLPADQLGPLREALDRKDPTAVAELAGAAAPLYAGLLDAAGIAAEALARLDALELPAEARRLVAMVADVVRVIDLADLDAQVTIDPIEHRGLDYQTGVSFSLFAAGVRGELGSGGRYVAGADQNGGGEPATGFSLYMDSVLRAIDAPVRPRHLYLPFGCGPVAGRTFRADGWITVQGLAPETDPVAEARAQGCSHILRGADAIPLDAIDIRGA</sequence>
<evidence type="ECO:0000256" key="6">
    <source>
        <dbReference type="ARBA" id="ARBA00020397"/>
    </source>
</evidence>
<feature type="binding site" evidence="10">
    <location>
        <position position="114"/>
    </location>
    <ligand>
        <name>L-histidine</name>
        <dbReference type="ChEBI" id="CHEBI:57595"/>
    </ligand>
</feature>
<dbReference type="InterPro" id="IPR004516">
    <property type="entry name" value="HisRS/HisZ"/>
</dbReference>
<organism evidence="12 13">
    <name type="scientific">Tistrella mobilis</name>
    <dbReference type="NCBI Taxonomy" id="171437"/>
    <lineage>
        <taxon>Bacteria</taxon>
        <taxon>Pseudomonadati</taxon>
        <taxon>Pseudomonadota</taxon>
        <taxon>Alphaproteobacteria</taxon>
        <taxon>Geminicoccales</taxon>
        <taxon>Geminicoccaceae</taxon>
        <taxon>Tistrella</taxon>
    </lineage>
</organism>
<gene>
    <name evidence="9" type="primary">hisZ</name>
    <name evidence="12" type="ORF">AUP44_15965</name>
</gene>
<comment type="miscellaneous">
    <text evidence="9">This function is generally fulfilled by the C-terminal part of HisG, which is missing in some bacteria such as this one.</text>
</comment>